<evidence type="ECO:0000256" key="1">
    <source>
        <dbReference type="ARBA" id="ARBA00008168"/>
    </source>
</evidence>
<keyword evidence="3" id="KW-0131">Cell cycle</keyword>
<dbReference type="NCBIfam" id="NF001422">
    <property type="entry name" value="PRK00296.1"/>
    <property type="match status" value="1"/>
</dbReference>
<dbReference type="Gene3D" id="3.30.1070.10">
    <property type="entry name" value="Cell division topological specificity factor MinE"/>
    <property type="match status" value="1"/>
</dbReference>
<dbReference type="GO" id="GO:0051301">
    <property type="term" value="P:cell division"/>
    <property type="evidence" value="ECO:0007669"/>
    <property type="project" value="UniProtKB-KW"/>
</dbReference>
<organism evidence="4 5">
    <name type="scientific">Aphanothece sacrum FPU1</name>
    <dbReference type="NCBI Taxonomy" id="1920663"/>
    <lineage>
        <taxon>Bacteria</taxon>
        <taxon>Bacillati</taxon>
        <taxon>Cyanobacteriota</taxon>
        <taxon>Cyanophyceae</taxon>
        <taxon>Oscillatoriophycideae</taxon>
        <taxon>Chroococcales</taxon>
        <taxon>Aphanothecaceae</taxon>
        <taxon>Aphanothece</taxon>
    </lineage>
</organism>
<evidence type="ECO:0000256" key="3">
    <source>
        <dbReference type="HAMAP-Rule" id="MF_00262"/>
    </source>
</evidence>
<evidence type="ECO:0000313" key="4">
    <source>
        <dbReference type="EMBL" id="GBF82951.1"/>
    </source>
</evidence>
<dbReference type="Pfam" id="PF03776">
    <property type="entry name" value="MinE"/>
    <property type="match status" value="1"/>
</dbReference>
<evidence type="ECO:0000313" key="5">
    <source>
        <dbReference type="Proteomes" id="UP000287247"/>
    </source>
</evidence>
<dbReference type="EMBL" id="BDQK01000018">
    <property type="protein sequence ID" value="GBF82951.1"/>
    <property type="molecule type" value="Genomic_DNA"/>
</dbReference>
<comment type="function">
    <text evidence="2 3">Prevents the cell division inhibition by proteins MinC and MinD at internal division sites while permitting inhibition at polar sites. This ensures cell division at the proper site by restricting the formation of a division septum at the midpoint of the long axis of the cell.</text>
</comment>
<evidence type="ECO:0000256" key="2">
    <source>
        <dbReference type="ARBA" id="ARBA00025265"/>
    </source>
</evidence>
<comment type="caution">
    <text evidence="4">The sequence shown here is derived from an EMBL/GenBank/DDBJ whole genome shotgun (WGS) entry which is preliminary data.</text>
</comment>
<name>A0A401INY3_APHSA</name>
<sequence length="96" mass="11049">MILELLEKLFAWKSNPKSGEEAKRRLKLVIAHDRTGLSPEMIEAMRKDILEVVSRYVDIDAEEMEFSLESDQKMTALIANLPIRRVKPEKLIPPST</sequence>
<dbReference type="HAMAP" id="MF_00262">
    <property type="entry name" value="MinE"/>
    <property type="match status" value="1"/>
</dbReference>
<dbReference type="Proteomes" id="UP000287247">
    <property type="component" value="Unassembled WGS sequence"/>
</dbReference>
<comment type="similarity">
    <text evidence="1 3">Belongs to the MinE family.</text>
</comment>
<dbReference type="GO" id="GO:0032955">
    <property type="term" value="P:regulation of division septum assembly"/>
    <property type="evidence" value="ECO:0007669"/>
    <property type="project" value="InterPro"/>
</dbReference>
<protein>
    <recommendedName>
        <fullName evidence="3">Cell division topological specificity factor</fullName>
    </recommendedName>
</protein>
<proteinExistence type="inferred from homology"/>
<gene>
    <name evidence="3" type="primary">minE</name>
    <name evidence="4" type="ORF">AsFPU1_4385</name>
</gene>
<dbReference type="AlphaFoldDB" id="A0A401INY3"/>
<accession>A0A401INY3</accession>
<dbReference type="NCBIfam" id="TIGR01215">
    <property type="entry name" value="minE"/>
    <property type="match status" value="1"/>
</dbReference>
<dbReference type="InterPro" id="IPR005527">
    <property type="entry name" value="MinE"/>
</dbReference>
<keyword evidence="3" id="KW-0132">Cell division</keyword>
<reference evidence="5" key="1">
    <citation type="submission" date="2017-05" db="EMBL/GenBank/DDBJ databases">
        <title>Physiological properties and genetic analysis related to exopolysaccharide production of fresh-water unicellular cyanobacterium Aphanothece sacrum, Suizenji Nori, that has been cultured as a food source in Japan.</title>
        <authorList>
            <person name="Kanesaki Y."/>
            <person name="Yoshikawa S."/>
            <person name="Ohki K."/>
        </authorList>
    </citation>
    <scope>NUCLEOTIDE SEQUENCE [LARGE SCALE GENOMIC DNA]</scope>
    <source>
        <strain evidence="5">FPU1</strain>
    </source>
</reference>
<dbReference type="OrthoDB" id="9796578at2"/>
<dbReference type="RefSeq" id="WP_124978050.1">
    <property type="nucleotide sequence ID" value="NZ_BDQK01000018.1"/>
</dbReference>
<dbReference type="SUPFAM" id="SSF55229">
    <property type="entry name" value="Cell division protein MinE topological specificity domain"/>
    <property type="match status" value="1"/>
</dbReference>
<dbReference type="InterPro" id="IPR036707">
    <property type="entry name" value="MinE_sf"/>
</dbReference>
<keyword evidence="5" id="KW-1185">Reference proteome</keyword>